<dbReference type="RefSeq" id="WP_176444126.1">
    <property type="nucleotide sequence ID" value="NZ_FZOW01000002.1"/>
</dbReference>
<reference evidence="2" key="1">
    <citation type="submission" date="2017-06" db="EMBL/GenBank/DDBJ databases">
        <authorList>
            <person name="Varghese N."/>
            <person name="Submissions S."/>
        </authorList>
    </citation>
    <scope>NUCLEOTIDE SEQUENCE [LARGE SCALE GENOMIC DNA]</scope>
    <source>
        <strain evidence="2">JCM 23211</strain>
    </source>
</reference>
<sequence length="55" mass="6346">MTTAERRTNSSPRSRRVRAAAARAYIVTAEYDKVEVPQWIRDVAEGRDIEPRQKS</sequence>
<name>A0A239EDT5_9NOCA</name>
<dbReference type="AlphaFoldDB" id="A0A239EDT5"/>
<organism evidence="1 2">
    <name type="scientific">Rhodococcoides kyotonense</name>
    <dbReference type="NCBI Taxonomy" id="398843"/>
    <lineage>
        <taxon>Bacteria</taxon>
        <taxon>Bacillati</taxon>
        <taxon>Actinomycetota</taxon>
        <taxon>Actinomycetes</taxon>
        <taxon>Mycobacteriales</taxon>
        <taxon>Nocardiaceae</taxon>
        <taxon>Rhodococcoides</taxon>
    </lineage>
</organism>
<evidence type="ECO:0000313" key="1">
    <source>
        <dbReference type="EMBL" id="SNS42767.1"/>
    </source>
</evidence>
<evidence type="ECO:0000313" key="2">
    <source>
        <dbReference type="Proteomes" id="UP000198327"/>
    </source>
</evidence>
<proteinExistence type="predicted"/>
<accession>A0A239EDT5</accession>
<dbReference type="Proteomes" id="UP000198327">
    <property type="component" value="Unassembled WGS sequence"/>
</dbReference>
<gene>
    <name evidence="1" type="ORF">SAMN05421642_102329</name>
</gene>
<protein>
    <submittedName>
        <fullName evidence="1">Uncharacterized protein</fullName>
    </submittedName>
</protein>
<keyword evidence="2" id="KW-1185">Reference proteome</keyword>
<dbReference type="EMBL" id="FZOW01000002">
    <property type="protein sequence ID" value="SNS42767.1"/>
    <property type="molecule type" value="Genomic_DNA"/>
</dbReference>